<comment type="caution">
    <text evidence="1">The sequence shown here is derived from an EMBL/GenBank/DDBJ whole genome shotgun (WGS) entry which is preliminary data.</text>
</comment>
<name>A0A169YIU6_CORDF</name>
<keyword evidence="1" id="KW-0418">Kinase</keyword>
<dbReference type="SUPFAM" id="SSF56112">
    <property type="entry name" value="Protein kinase-like (PK-like)"/>
    <property type="match status" value="1"/>
</dbReference>
<dbReference type="AlphaFoldDB" id="A0A169YIU6"/>
<organism evidence="1 2">
    <name type="scientific">Akanthomyces lecanii RCEF 1005</name>
    <dbReference type="NCBI Taxonomy" id="1081108"/>
    <lineage>
        <taxon>Eukaryota</taxon>
        <taxon>Fungi</taxon>
        <taxon>Dikarya</taxon>
        <taxon>Ascomycota</taxon>
        <taxon>Pezizomycotina</taxon>
        <taxon>Sordariomycetes</taxon>
        <taxon>Hypocreomycetidae</taxon>
        <taxon>Hypocreales</taxon>
        <taxon>Cordycipitaceae</taxon>
        <taxon>Akanthomyces</taxon>
        <taxon>Cordyceps confragosa</taxon>
    </lineage>
</organism>
<reference evidence="1 2" key="1">
    <citation type="journal article" date="2016" name="Genome Biol. Evol.">
        <title>Divergent and convergent evolution of fungal pathogenicity.</title>
        <authorList>
            <person name="Shang Y."/>
            <person name="Xiao G."/>
            <person name="Zheng P."/>
            <person name="Cen K."/>
            <person name="Zhan S."/>
            <person name="Wang C."/>
        </authorList>
    </citation>
    <scope>NUCLEOTIDE SEQUENCE [LARGE SCALE GENOMIC DNA]</scope>
    <source>
        <strain evidence="1 2">RCEF 1005</strain>
    </source>
</reference>
<accession>A0A169YIU6</accession>
<dbReference type="InterPro" id="IPR011009">
    <property type="entry name" value="Kinase-like_dom_sf"/>
</dbReference>
<dbReference type="Proteomes" id="UP000076881">
    <property type="component" value="Unassembled WGS sequence"/>
</dbReference>
<dbReference type="OrthoDB" id="4062651at2759"/>
<evidence type="ECO:0000313" key="2">
    <source>
        <dbReference type="Proteomes" id="UP000076881"/>
    </source>
</evidence>
<dbReference type="GO" id="GO:0016301">
    <property type="term" value="F:kinase activity"/>
    <property type="evidence" value="ECO:0007669"/>
    <property type="project" value="UniProtKB-KW"/>
</dbReference>
<gene>
    <name evidence="1" type="ORF">LEL_01758</name>
</gene>
<keyword evidence="1" id="KW-0808">Transferase</keyword>
<dbReference type="Gene3D" id="1.10.510.10">
    <property type="entry name" value="Transferase(Phosphotransferase) domain 1"/>
    <property type="match status" value="1"/>
</dbReference>
<protein>
    <submittedName>
        <fullName evidence="1">Protein kinase-like domain protein</fullName>
    </submittedName>
</protein>
<keyword evidence="2" id="KW-1185">Reference proteome</keyword>
<evidence type="ECO:0000313" key="1">
    <source>
        <dbReference type="EMBL" id="OAA82213.1"/>
    </source>
</evidence>
<proteinExistence type="predicted"/>
<dbReference type="EMBL" id="AZHF01000001">
    <property type="protein sequence ID" value="OAA82213.1"/>
    <property type="molecule type" value="Genomic_DNA"/>
</dbReference>
<sequence length="408" mass="47108">MLNCQDRFFSPSGAIYPGGPSIWHVVDWDQRRLVSVKMDEEQESEDVAFKHLLKHIDTLAPDVYLVYLSPDGDILSTSSDREDDETMCVFRPPLDAAQLPDDIAVVSRAELQEVARLGPNVDMVVKPRSKRPQEKFVFKYFFLFPHLDFNWHEMGIWCRVKHPSIVPFDSVIVDELEGHCVGFTSRYIPGGTPEENPARLFKSKWLRQLMDVVDELNLVLGVAHQDVAPRNMLVDESTDTLMLFDFDFAARIGGRQGYSEPRNDVKGVGFSLYEIEIITRDSARRGKRHEDQDVEAVEQMAWTKHPDVQLDHPVSEFRRVLGEWCERRRKGRSEEVIGTGTTNFLEWPTVPEPPVTVQGGLDPEPTTELRRQYFWRRRDLVREGKTVLNWQRPPQKWPDEDGAVHIKT</sequence>